<organism evidence="2 3">
    <name type="scientific">Streblomastix strix</name>
    <dbReference type="NCBI Taxonomy" id="222440"/>
    <lineage>
        <taxon>Eukaryota</taxon>
        <taxon>Metamonada</taxon>
        <taxon>Preaxostyla</taxon>
        <taxon>Oxymonadida</taxon>
        <taxon>Streblomastigidae</taxon>
        <taxon>Streblomastix</taxon>
    </lineage>
</organism>
<dbReference type="InterPro" id="IPR036397">
    <property type="entry name" value="RNaseH_sf"/>
</dbReference>
<dbReference type="OrthoDB" id="447635at2759"/>
<gene>
    <name evidence="2" type="ORF">EZS28_024767</name>
</gene>
<dbReference type="Proteomes" id="UP000324800">
    <property type="component" value="Unassembled WGS sequence"/>
</dbReference>
<evidence type="ECO:0000313" key="3">
    <source>
        <dbReference type="Proteomes" id="UP000324800"/>
    </source>
</evidence>
<dbReference type="InterPro" id="IPR044925">
    <property type="entry name" value="His-Me_finger_sf"/>
</dbReference>
<dbReference type="Pfam" id="PF13392">
    <property type="entry name" value="HNH_3"/>
    <property type="match status" value="1"/>
</dbReference>
<dbReference type="GO" id="GO:0003676">
    <property type="term" value="F:nucleic acid binding"/>
    <property type="evidence" value="ECO:0007669"/>
    <property type="project" value="InterPro"/>
</dbReference>
<comment type="caution">
    <text evidence="2">The sequence shown here is derived from an EMBL/GenBank/DDBJ whole genome shotgun (WGS) entry which is preliminary data.</text>
</comment>
<evidence type="ECO:0000313" key="2">
    <source>
        <dbReference type="EMBL" id="KAA6379705.1"/>
    </source>
</evidence>
<name>A0A5J4VB50_9EUKA</name>
<dbReference type="Gene3D" id="3.30.420.10">
    <property type="entry name" value="Ribonuclease H-like superfamily/Ribonuclease H"/>
    <property type="match status" value="1"/>
</dbReference>
<dbReference type="SUPFAM" id="SSF54060">
    <property type="entry name" value="His-Me finger endonucleases"/>
    <property type="match status" value="1"/>
</dbReference>
<protein>
    <recommendedName>
        <fullName evidence="1">HNH nuclease domain-containing protein</fullName>
    </recommendedName>
</protein>
<feature type="domain" description="HNH nuclease" evidence="1">
    <location>
        <begin position="82"/>
        <end position="122"/>
    </location>
</feature>
<dbReference type="InterPro" id="IPR003615">
    <property type="entry name" value="HNH_nuc"/>
</dbReference>
<dbReference type="AlphaFoldDB" id="A0A5J4VB50"/>
<dbReference type="EMBL" id="SNRW01008322">
    <property type="protein sequence ID" value="KAA6379705.1"/>
    <property type="molecule type" value="Genomic_DNA"/>
</dbReference>
<sequence>MTLFEPLSANITIAIEALESLHIDWHAIWKTETQFVTLKANNEFEISTSEPWIIRRKEDGFVPKFSKNNSGYLRGTIGGQICYLHRLIAEQFIANDDPVNKTQIDHKDQNKLNNSLTNLRQIQQLDQQKNIDSYALAYQYLYNFDNTNNVILTKTQMKKLLDKDSDSRLIENGYYYTSHLTIDDYNKLWDKYKSWAEDENPDLYKYIIRQEQLNQQIGQVRYGTTVKHQPQSIPQSIQPAQRSTLIQVYQPIRINQQQVSTPFIQPLKPKAKKQSQSITTTNELNTLKKQVMDIVTEQEQFNLDNDIDPNTKINTMLQQQSISTKQSFYTSFLNHKFNQKQFKVLDQIAETVNFVDQSLSQWYDQYILQYSEKYPQKIYAQHKPKKSKKISKDELYEEIVVNQFPFKSKYDVIRKANYYDIPTHQTKNQFDIYPQTNILEPHDYQLKPLSKFERPYFSPNYNSWEIDQIVIPVQSKSQIPILDALKQLISLVPIEDIRGDGEKAYASLLLQDFYKENKINTFFTGNKFPNHNRVIDRVIRTIRNA</sequence>
<accession>A0A5J4VB50</accession>
<proteinExistence type="predicted"/>
<feature type="non-terminal residue" evidence="2">
    <location>
        <position position="545"/>
    </location>
</feature>
<evidence type="ECO:0000259" key="1">
    <source>
        <dbReference type="Pfam" id="PF13392"/>
    </source>
</evidence>
<dbReference type="Gene3D" id="3.90.75.20">
    <property type="match status" value="1"/>
</dbReference>
<reference evidence="2 3" key="1">
    <citation type="submission" date="2019-03" db="EMBL/GenBank/DDBJ databases">
        <title>Single cell metagenomics reveals metabolic interactions within the superorganism composed of flagellate Streblomastix strix and complex community of Bacteroidetes bacteria on its surface.</title>
        <authorList>
            <person name="Treitli S.C."/>
            <person name="Kolisko M."/>
            <person name="Husnik F."/>
            <person name="Keeling P."/>
            <person name="Hampl V."/>
        </authorList>
    </citation>
    <scope>NUCLEOTIDE SEQUENCE [LARGE SCALE GENOMIC DNA]</scope>
    <source>
        <strain evidence="2">ST1C</strain>
    </source>
</reference>